<feature type="transmembrane region" description="Helical" evidence="6">
    <location>
        <begin position="255"/>
        <end position="278"/>
    </location>
</feature>
<evidence type="ECO:0000256" key="3">
    <source>
        <dbReference type="ARBA" id="ARBA00022692"/>
    </source>
</evidence>
<accession>A0A7W2A708</accession>
<evidence type="ECO:0000313" key="8">
    <source>
        <dbReference type="Proteomes" id="UP000535491"/>
    </source>
</evidence>
<dbReference type="GO" id="GO:0022857">
    <property type="term" value="F:transmembrane transporter activity"/>
    <property type="evidence" value="ECO:0007669"/>
    <property type="project" value="InterPro"/>
</dbReference>
<dbReference type="SUPFAM" id="SSF103473">
    <property type="entry name" value="MFS general substrate transporter"/>
    <property type="match status" value="1"/>
</dbReference>
<dbReference type="Proteomes" id="UP000535491">
    <property type="component" value="Unassembled WGS sequence"/>
</dbReference>
<dbReference type="Pfam" id="PF07690">
    <property type="entry name" value="MFS_1"/>
    <property type="match status" value="1"/>
</dbReference>
<reference evidence="7 8" key="1">
    <citation type="submission" date="2020-07" db="EMBL/GenBank/DDBJ databases">
        <authorList>
            <person name="Feng H."/>
        </authorList>
    </citation>
    <scope>NUCLEOTIDE SEQUENCE [LARGE SCALE GENOMIC DNA]</scope>
    <source>
        <strain evidence="8">s-10</strain>
    </source>
</reference>
<feature type="transmembrane region" description="Helical" evidence="6">
    <location>
        <begin position="227"/>
        <end position="249"/>
    </location>
</feature>
<dbReference type="EMBL" id="JACEIQ010000001">
    <property type="protein sequence ID" value="MBA4493070.1"/>
    <property type="molecule type" value="Genomic_DNA"/>
</dbReference>
<feature type="transmembrane region" description="Helical" evidence="6">
    <location>
        <begin position="346"/>
        <end position="369"/>
    </location>
</feature>
<comment type="caution">
    <text evidence="7">The sequence shown here is derived from an EMBL/GenBank/DDBJ whole genome shotgun (WGS) entry which is preliminary data.</text>
</comment>
<dbReference type="Gene3D" id="1.20.1250.20">
    <property type="entry name" value="MFS general substrate transporter like domains"/>
    <property type="match status" value="1"/>
</dbReference>
<protein>
    <submittedName>
        <fullName evidence="7">MFS transporter</fullName>
    </submittedName>
</protein>
<keyword evidence="4 6" id="KW-1133">Transmembrane helix</keyword>
<feature type="transmembrane region" description="Helical" evidence="6">
    <location>
        <begin position="72"/>
        <end position="94"/>
    </location>
</feature>
<evidence type="ECO:0000256" key="2">
    <source>
        <dbReference type="ARBA" id="ARBA00022475"/>
    </source>
</evidence>
<dbReference type="PANTHER" id="PTHR23513:SF19">
    <property type="entry name" value="MAJOR FACILITATOR SUPERFAMILY (MFS) PROFILE DOMAIN-CONTAINING PROTEIN"/>
    <property type="match status" value="1"/>
</dbReference>
<sequence>MKLSLPFRLLWLGQSLANWGDSLYILAVVTLIYQATGSVTLSALVPVFKLFPQLVSGLLAPLLLERFSLRSLLIISQAGQTVLLGSLAVLTVLIPSSSVVHGVLIFIGSIAFFDGWSTPARNALVPRLVEKKLLVKANSLLSTTDQTLMLLGWTCGGMLVAAWGPQPILWLTAAFFAVSTLSLLFIREPAQHEGNMEKNVRNWERIKEGWITLFSHPILKRVTLMDVLEHIAGTVWTGAIILAFVSRVLHKDETWWGFINGSYFAGTILGGLLIMALSKWIEQRLITALFFGSLCMAILTFAFAGTNIPIIALLLCLIMGPPYQAREIAQRTLFQTQTPPEQMPKVYAAHSTMSYAVFGLGVLGMGFLADHYPVQNVYIIAAILSGCSALIALALKRKHPSSEPEPVHYKKKRAS</sequence>
<keyword evidence="8" id="KW-1185">Reference proteome</keyword>
<feature type="transmembrane region" description="Helical" evidence="6">
    <location>
        <begin position="375"/>
        <end position="395"/>
    </location>
</feature>
<evidence type="ECO:0000256" key="1">
    <source>
        <dbReference type="ARBA" id="ARBA00004651"/>
    </source>
</evidence>
<feature type="transmembrane region" description="Helical" evidence="6">
    <location>
        <begin position="27"/>
        <end position="51"/>
    </location>
</feature>
<keyword evidence="5 6" id="KW-0472">Membrane</keyword>
<dbReference type="InterPro" id="IPR036259">
    <property type="entry name" value="MFS_trans_sf"/>
</dbReference>
<evidence type="ECO:0000256" key="5">
    <source>
        <dbReference type="ARBA" id="ARBA00023136"/>
    </source>
</evidence>
<keyword evidence="2" id="KW-1003">Cell membrane</keyword>
<dbReference type="InterPro" id="IPR011701">
    <property type="entry name" value="MFS"/>
</dbReference>
<feature type="transmembrane region" description="Helical" evidence="6">
    <location>
        <begin position="168"/>
        <end position="186"/>
    </location>
</feature>
<gene>
    <name evidence="7" type="ORF">H1191_01915</name>
</gene>
<proteinExistence type="predicted"/>
<dbReference type="AlphaFoldDB" id="A0A7W2A708"/>
<name>A0A7W2A708_9BACL</name>
<dbReference type="PANTHER" id="PTHR23513">
    <property type="entry name" value="INTEGRAL MEMBRANE EFFLUX PROTEIN-RELATED"/>
    <property type="match status" value="1"/>
</dbReference>
<organism evidence="7 8">
    <name type="scientific">Paenactinomyces guangxiensis</name>
    <dbReference type="NCBI Taxonomy" id="1490290"/>
    <lineage>
        <taxon>Bacteria</taxon>
        <taxon>Bacillati</taxon>
        <taxon>Bacillota</taxon>
        <taxon>Bacilli</taxon>
        <taxon>Bacillales</taxon>
        <taxon>Thermoactinomycetaceae</taxon>
        <taxon>Paenactinomyces</taxon>
    </lineage>
</organism>
<feature type="transmembrane region" description="Helical" evidence="6">
    <location>
        <begin position="285"/>
        <end position="302"/>
    </location>
</feature>
<dbReference type="CDD" id="cd06173">
    <property type="entry name" value="MFS_MefA_like"/>
    <property type="match status" value="1"/>
</dbReference>
<evidence type="ECO:0000313" key="7">
    <source>
        <dbReference type="EMBL" id="MBA4493070.1"/>
    </source>
</evidence>
<dbReference type="RefSeq" id="WP_181750283.1">
    <property type="nucleotide sequence ID" value="NZ_JACEIQ010000001.1"/>
</dbReference>
<keyword evidence="3 6" id="KW-0812">Transmembrane</keyword>
<feature type="transmembrane region" description="Helical" evidence="6">
    <location>
        <begin position="308"/>
        <end position="325"/>
    </location>
</feature>
<dbReference type="GO" id="GO:0005886">
    <property type="term" value="C:plasma membrane"/>
    <property type="evidence" value="ECO:0007669"/>
    <property type="project" value="UniProtKB-SubCell"/>
</dbReference>
<evidence type="ECO:0000256" key="6">
    <source>
        <dbReference type="SAM" id="Phobius"/>
    </source>
</evidence>
<evidence type="ECO:0000256" key="4">
    <source>
        <dbReference type="ARBA" id="ARBA00022989"/>
    </source>
</evidence>
<comment type="subcellular location">
    <subcellularLocation>
        <location evidence="1">Cell membrane</location>
        <topology evidence="1">Multi-pass membrane protein</topology>
    </subcellularLocation>
</comment>